<dbReference type="GO" id="GO:0000166">
    <property type="term" value="F:nucleotide binding"/>
    <property type="evidence" value="ECO:0007669"/>
    <property type="project" value="UniProtKB-KW"/>
</dbReference>
<dbReference type="EMBL" id="BSDR01000001">
    <property type="protein sequence ID" value="GLI32854.1"/>
    <property type="molecule type" value="Genomic_DNA"/>
</dbReference>
<dbReference type="AlphaFoldDB" id="A0A9W6FRC1"/>
<comment type="subcellular location">
    <subcellularLocation>
        <location evidence="3 9">Cytoplasm</location>
    </subcellularLocation>
</comment>
<comment type="catalytic activity">
    <reaction evidence="1 9">
        <text>a ribonucleoside 5'-phosphate + H2O = a ribonucleoside + phosphate</text>
        <dbReference type="Rhea" id="RHEA:12484"/>
        <dbReference type="ChEBI" id="CHEBI:15377"/>
        <dbReference type="ChEBI" id="CHEBI:18254"/>
        <dbReference type="ChEBI" id="CHEBI:43474"/>
        <dbReference type="ChEBI" id="CHEBI:58043"/>
        <dbReference type="EC" id="3.1.3.5"/>
    </reaction>
</comment>
<dbReference type="InterPro" id="IPR030048">
    <property type="entry name" value="SurE"/>
</dbReference>
<dbReference type="GO" id="GO:0008253">
    <property type="term" value="F:5'-nucleotidase activity"/>
    <property type="evidence" value="ECO:0007669"/>
    <property type="project" value="UniProtKB-UniRule"/>
</dbReference>
<evidence type="ECO:0000256" key="9">
    <source>
        <dbReference type="HAMAP-Rule" id="MF_00060"/>
    </source>
</evidence>
<evidence type="ECO:0000256" key="6">
    <source>
        <dbReference type="ARBA" id="ARBA00022723"/>
    </source>
</evidence>
<dbReference type="GO" id="GO:0005737">
    <property type="term" value="C:cytoplasm"/>
    <property type="evidence" value="ECO:0007669"/>
    <property type="project" value="UniProtKB-SubCell"/>
</dbReference>
<keyword evidence="12" id="KW-1185">Reference proteome</keyword>
<feature type="domain" description="Survival protein SurE-like phosphatase/nucleotidase" evidence="10">
    <location>
        <begin position="3"/>
        <end position="185"/>
    </location>
</feature>
<comment type="function">
    <text evidence="9">Nucleotidase that shows phosphatase activity on nucleoside 5'-monophosphates.</text>
</comment>
<sequence>MRVLLTNDDGIYAKGIEALYLALIEEHEVTVVAPETEQSAVGHAITWLHPLRVEPVYRNGSFFGYGLDGTPADCVKIAVTELLKPPPELVVSGINLGANVGVNVIYSGTVSAATEAAVLGIPSVAVSIDSFTTRDFSAATEFVPKLIRRIQREGLPKGVSLNVNVPNVPAEKIQGVRVTHQGNMQCVESYDQRTDPRNHVYYWLRNTAVREDTDPSADSVAIAEKCISVTPIHYNLTHHETIDRLKKWDL</sequence>
<dbReference type="Pfam" id="PF01975">
    <property type="entry name" value="SurE"/>
    <property type="match status" value="1"/>
</dbReference>
<comment type="cofactor">
    <cofactor evidence="2">
        <name>Mg(2+)</name>
        <dbReference type="ChEBI" id="CHEBI:18420"/>
    </cofactor>
</comment>
<dbReference type="InterPro" id="IPR036523">
    <property type="entry name" value="SurE-like_sf"/>
</dbReference>
<evidence type="ECO:0000313" key="11">
    <source>
        <dbReference type="EMBL" id="GLI32854.1"/>
    </source>
</evidence>
<dbReference type="SUPFAM" id="SSF64167">
    <property type="entry name" value="SurE-like"/>
    <property type="match status" value="1"/>
</dbReference>
<dbReference type="NCBIfam" id="NF001492">
    <property type="entry name" value="PRK00346.2-2"/>
    <property type="match status" value="1"/>
</dbReference>
<dbReference type="GO" id="GO:0046872">
    <property type="term" value="F:metal ion binding"/>
    <property type="evidence" value="ECO:0007669"/>
    <property type="project" value="UniProtKB-UniRule"/>
</dbReference>
<proteinExistence type="inferred from homology"/>
<comment type="caution">
    <text evidence="11">The sequence shown here is derived from an EMBL/GenBank/DDBJ whole genome shotgun (WGS) entry which is preliminary data.</text>
</comment>
<dbReference type="NCBIfam" id="NF001490">
    <property type="entry name" value="PRK00346.1-4"/>
    <property type="match status" value="1"/>
</dbReference>
<accession>A0A9W6FRC1</accession>
<keyword evidence="6 9" id="KW-0479">Metal-binding</keyword>
<organism evidence="11 12">
    <name type="scientific">Desulforhabdus amnigena</name>
    <dbReference type="NCBI Taxonomy" id="40218"/>
    <lineage>
        <taxon>Bacteria</taxon>
        <taxon>Pseudomonadati</taxon>
        <taxon>Thermodesulfobacteriota</taxon>
        <taxon>Syntrophobacteria</taxon>
        <taxon>Syntrophobacterales</taxon>
        <taxon>Syntrophobacteraceae</taxon>
        <taxon>Desulforhabdus</taxon>
    </lineage>
</organism>
<evidence type="ECO:0000256" key="2">
    <source>
        <dbReference type="ARBA" id="ARBA00001946"/>
    </source>
</evidence>
<evidence type="ECO:0000256" key="7">
    <source>
        <dbReference type="ARBA" id="ARBA00022741"/>
    </source>
</evidence>
<feature type="binding site" evidence="9">
    <location>
        <position position="95"/>
    </location>
    <ligand>
        <name>a divalent metal cation</name>
        <dbReference type="ChEBI" id="CHEBI:60240"/>
    </ligand>
</feature>
<keyword evidence="8 9" id="KW-0378">Hydrolase</keyword>
<dbReference type="HAMAP" id="MF_00060">
    <property type="entry name" value="SurE"/>
    <property type="match status" value="1"/>
</dbReference>
<dbReference type="RefSeq" id="WP_281791881.1">
    <property type="nucleotide sequence ID" value="NZ_BSDR01000001.1"/>
</dbReference>
<protein>
    <recommendedName>
        <fullName evidence="9">5'-nucleotidase SurE</fullName>
        <ecNumber evidence="9">3.1.3.5</ecNumber>
    </recommendedName>
    <alternativeName>
        <fullName evidence="9">Nucleoside 5'-monophosphate phosphohydrolase</fullName>
    </alternativeName>
</protein>
<reference evidence="11" key="1">
    <citation type="submission" date="2022-12" db="EMBL/GenBank/DDBJ databases">
        <title>Reference genome sequencing for broad-spectrum identification of bacterial and archaeal isolates by mass spectrometry.</title>
        <authorList>
            <person name="Sekiguchi Y."/>
            <person name="Tourlousse D.M."/>
        </authorList>
    </citation>
    <scope>NUCLEOTIDE SEQUENCE</scope>
    <source>
        <strain evidence="11">ASRB1</strain>
    </source>
</reference>
<feature type="binding site" evidence="9">
    <location>
        <position position="8"/>
    </location>
    <ligand>
        <name>a divalent metal cation</name>
        <dbReference type="ChEBI" id="CHEBI:60240"/>
    </ligand>
</feature>
<dbReference type="Proteomes" id="UP001144372">
    <property type="component" value="Unassembled WGS sequence"/>
</dbReference>
<comment type="cofactor">
    <cofactor evidence="9">
        <name>a divalent metal cation</name>
        <dbReference type="ChEBI" id="CHEBI:60240"/>
    </cofactor>
    <text evidence="9">Binds 1 divalent metal cation per subunit.</text>
</comment>
<dbReference type="Gene3D" id="3.40.1210.10">
    <property type="entry name" value="Survival protein SurE-like phosphatase/nucleotidase"/>
    <property type="match status" value="1"/>
</dbReference>
<evidence type="ECO:0000313" key="12">
    <source>
        <dbReference type="Proteomes" id="UP001144372"/>
    </source>
</evidence>
<evidence type="ECO:0000256" key="5">
    <source>
        <dbReference type="ARBA" id="ARBA00022490"/>
    </source>
</evidence>
<comment type="similarity">
    <text evidence="4 9">Belongs to the SurE nucleotidase family.</text>
</comment>
<feature type="binding site" evidence="9">
    <location>
        <position position="9"/>
    </location>
    <ligand>
        <name>a divalent metal cation</name>
        <dbReference type="ChEBI" id="CHEBI:60240"/>
    </ligand>
</feature>
<gene>
    <name evidence="9 11" type="primary">surE</name>
    <name evidence="11" type="ORF">DAMNIGENAA_02870</name>
</gene>
<name>A0A9W6FRC1_9BACT</name>
<evidence type="ECO:0000256" key="8">
    <source>
        <dbReference type="ARBA" id="ARBA00022801"/>
    </source>
</evidence>
<evidence type="ECO:0000256" key="3">
    <source>
        <dbReference type="ARBA" id="ARBA00004496"/>
    </source>
</evidence>
<evidence type="ECO:0000256" key="1">
    <source>
        <dbReference type="ARBA" id="ARBA00000815"/>
    </source>
</evidence>
<keyword evidence="7 9" id="KW-0547">Nucleotide-binding</keyword>
<dbReference type="InterPro" id="IPR002828">
    <property type="entry name" value="SurE-like_Pase/nucleotidase"/>
</dbReference>
<feature type="binding site" evidence="9">
    <location>
        <position position="39"/>
    </location>
    <ligand>
        <name>a divalent metal cation</name>
        <dbReference type="ChEBI" id="CHEBI:60240"/>
    </ligand>
</feature>
<evidence type="ECO:0000259" key="10">
    <source>
        <dbReference type="Pfam" id="PF01975"/>
    </source>
</evidence>
<dbReference type="PANTHER" id="PTHR30457">
    <property type="entry name" value="5'-NUCLEOTIDASE SURE"/>
    <property type="match status" value="1"/>
</dbReference>
<dbReference type="NCBIfam" id="TIGR00087">
    <property type="entry name" value="surE"/>
    <property type="match status" value="1"/>
</dbReference>
<dbReference type="EC" id="3.1.3.5" evidence="9"/>
<dbReference type="FunFam" id="3.40.1210.10:FF:000001">
    <property type="entry name" value="5'/3'-nucleotidase SurE"/>
    <property type="match status" value="1"/>
</dbReference>
<keyword evidence="5 9" id="KW-0963">Cytoplasm</keyword>
<evidence type="ECO:0000256" key="4">
    <source>
        <dbReference type="ARBA" id="ARBA00011062"/>
    </source>
</evidence>
<dbReference type="PANTHER" id="PTHR30457:SF0">
    <property type="entry name" value="PHOSPHATASE, PUTATIVE (AFU_ORTHOLOGUE AFUA_4G01070)-RELATED"/>
    <property type="match status" value="1"/>
</dbReference>